<organism evidence="2 3">
    <name type="scientific">Streblomastix strix</name>
    <dbReference type="NCBI Taxonomy" id="222440"/>
    <lineage>
        <taxon>Eukaryota</taxon>
        <taxon>Metamonada</taxon>
        <taxon>Preaxostyla</taxon>
        <taxon>Oxymonadida</taxon>
        <taxon>Streblomastigidae</taxon>
        <taxon>Streblomastix</taxon>
    </lineage>
</organism>
<evidence type="ECO:0000256" key="1">
    <source>
        <dbReference type="SAM" id="MobiDB-lite"/>
    </source>
</evidence>
<feature type="compositionally biased region" description="Basic and acidic residues" evidence="1">
    <location>
        <begin position="106"/>
        <end position="128"/>
    </location>
</feature>
<evidence type="ECO:0000313" key="2">
    <source>
        <dbReference type="EMBL" id="KAA6401642.1"/>
    </source>
</evidence>
<protein>
    <submittedName>
        <fullName evidence="2">Uncharacterized protein</fullName>
    </submittedName>
</protein>
<gene>
    <name evidence="2" type="ORF">EZS28_002835</name>
</gene>
<feature type="compositionally biased region" description="Acidic residues" evidence="1">
    <location>
        <begin position="76"/>
        <end position="90"/>
    </location>
</feature>
<name>A0A5J4X4D4_9EUKA</name>
<sequence length="179" mass="21469">MEREKEKEKMKQKQANDDVYKKIGNIMSIVSNSGINVSYWKKRQQREKLKKEKIKERRRKQKEQGLMNKNESDQLTQEDEEDELSDEDVDEKQQERIRVTTLKNKNGKESDENKDKLKEMKKDSKDEKEEKEEGEMEDNYADFTSLPIHKRAINRYNNQLRSNVYHFLQIKGAKKPKGE</sequence>
<feature type="compositionally biased region" description="Basic and acidic residues" evidence="1">
    <location>
        <begin position="46"/>
        <end position="55"/>
    </location>
</feature>
<dbReference type="AlphaFoldDB" id="A0A5J4X4D4"/>
<comment type="caution">
    <text evidence="2">The sequence shown here is derived from an EMBL/GenBank/DDBJ whole genome shotgun (WGS) entry which is preliminary data.</text>
</comment>
<proteinExistence type="predicted"/>
<dbReference type="Proteomes" id="UP000324800">
    <property type="component" value="Unassembled WGS sequence"/>
</dbReference>
<evidence type="ECO:0000313" key="3">
    <source>
        <dbReference type="Proteomes" id="UP000324800"/>
    </source>
</evidence>
<feature type="region of interest" description="Disordered" evidence="1">
    <location>
        <begin position="1"/>
        <end position="20"/>
    </location>
</feature>
<accession>A0A5J4X4D4</accession>
<dbReference type="EMBL" id="SNRW01000357">
    <property type="protein sequence ID" value="KAA6401642.1"/>
    <property type="molecule type" value="Genomic_DNA"/>
</dbReference>
<feature type="region of interest" description="Disordered" evidence="1">
    <location>
        <begin position="31"/>
        <end position="138"/>
    </location>
</feature>
<feature type="compositionally biased region" description="Acidic residues" evidence="1">
    <location>
        <begin position="129"/>
        <end position="138"/>
    </location>
</feature>
<reference evidence="2 3" key="1">
    <citation type="submission" date="2019-03" db="EMBL/GenBank/DDBJ databases">
        <title>Single cell metagenomics reveals metabolic interactions within the superorganism composed of flagellate Streblomastix strix and complex community of Bacteroidetes bacteria on its surface.</title>
        <authorList>
            <person name="Treitli S.C."/>
            <person name="Kolisko M."/>
            <person name="Husnik F."/>
            <person name="Keeling P."/>
            <person name="Hampl V."/>
        </authorList>
    </citation>
    <scope>NUCLEOTIDE SEQUENCE [LARGE SCALE GENOMIC DNA]</scope>
    <source>
        <strain evidence="2">ST1C</strain>
    </source>
</reference>